<feature type="region of interest" description="Disordered" evidence="1">
    <location>
        <begin position="24"/>
        <end position="162"/>
    </location>
</feature>
<gene>
    <name evidence="3" type="ORF">CAMP_LOCUS696</name>
</gene>
<dbReference type="EMBL" id="CANHGI010000001">
    <property type="protein sequence ID" value="CAI5438059.1"/>
    <property type="molecule type" value="Genomic_DNA"/>
</dbReference>
<evidence type="ECO:0000313" key="4">
    <source>
        <dbReference type="Proteomes" id="UP001152747"/>
    </source>
</evidence>
<feature type="compositionally biased region" description="Basic and acidic residues" evidence="1">
    <location>
        <begin position="116"/>
        <end position="153"/>
    </location>
</feature>
<feature type="compositionally biased region" description="Low complexity" evidence="1">
    <location>
        <begin position="46"/>
        <end position="58"/>
    </location>
</feature>
<comment type="caution">
    <text evidence="3">The sequence shown here is derived from an EMBL/GenBank/DDBJ whole genome shotgun (WGS) entry which is preliminary data.</text>
</comment>
<reference evidence="3" key="1">
    <citation type="submission" date="2022-11" db="EMBL/GenBank/DDBJ databases">
        <authorList>
            <person name="Kikuchi T."/>
        </authorList>
    </citation>
    <scope>NUCLEOTIDE SEQUENCE</scope>
    <source>
        <strain evidence="3">PS1010</strain>
    </source>
</reference>
<dbReference type="AlphaFoldDB" id="A0A9P1I1R5"/>
<protein>
    <submittedName>
        <fullName evidence="3">Uncharacterized protein</fullName>
    </submittedName>
</protein>
<accession>A0A9P1I1R5</accession>
<proteinExistence type="predicted"/>
<keyword evidence="4" id="KW-1185">Reference proteome</keyword>
<keyword evidence="2" id="KW-0732">Signal</keyword>
<evidence type="ECO:0000256" key="2">
    <source>
        <dbReference type="SAM" id="SignalP"/>
    </source>
</evidence>
<evidence type="ECO:0000313" key="3">
    <source>
        <dbReference type="EMBL" id="CAI5438059.1"/>
    </source>
</evidence>
<dbReference type="Proteomes" id="UP001152747">
    <property type="component" value="Unassembled WGS sequence"/>
</dbReference>
<feature type="signal peptide" evidence="2">
    <location>
        <begin position="1"/>
        <end position="18"/>
    </location>
</feature>
<name>A0A9P1I1R5_9PELO</name>
<evidence type="ECO:0000256" key="1">
    <source>
        <dbReference type="SAM" id="MobiDB-lite"/>
    </source>
</evidence>
<sequence>MITLFLPMFCTIYHVIFNCASHRKSNKQHVTHRQTMSRESRTEQATTTPTQNTPNTPNVSGTGKEKEKEKSNSPPKTLNGEKRGSEPHVPSPAPNTAVPLSPPSKITPDNYNLGNNKDDLRRDGTSTMGKEKAEKTAIPDSKFERREPIEKHTTITVTKDTTKTRKPMDDLLKGLVEPEFLPSDADDDTLRCVKSIKKI</sequence>
<feature type="chain" id="PRO_5040285988" evidence="2">
    <location>
        <begin position="19"/>
        <end position="199"/>
    </location>
</feature>
<organism evidence="3 4">
    <name type="scientific">Caenorhabditis angaria</name>
    <dbReference type="NCBI Taxonomy" id="860376"/>
    <lineage>
        <taxon>Eukaryota</taxon>
        <taxon>Metazoa</taxon>
        <taxon>Ecdysozoa</taxon>
        <taxon>Nematoda</taxon>
        <taxon>Chromadorea</taxon>
        <taxon>Rhabditida</taxon>
        <taxon>Rhabditina</taxon>
        <taxon>Rhabditomorpha</taxon>
        <taxon>Rhabditoidea</taxon>
        <taxon>Rhabditidae</taxon>
        <taxon>Peloderinae</taxon>
        <taxon>Caenorhabditis</taxon>
    </lineage>
</organism>